<evidence type="ECO:0000256" key="2">
    <source>
        <dbReference type="ARBA" id="ARBA00009045"/>
    </source>
</evidence>
<feature type="transmembrane region" description="Helical" evidence="8">
    <location>
        <begin position="211"/>
        <end position="230"/>
    </location>
</feature>
<dbReference type="PANTHER" id="PTHR43731:SF14">
    <property type="entry name" value="PRESENILIN-ASSOCIATED RHOMBOID-LIKE PROTEIN, MITOCHONDRIAL"/>
    <property type="match status" value="1"/>
</dbReference>
<dbReference type="Pfam" id="PF01694">
    <property type="entry name" value="Rhomboid"/>
    <property type="match status" value="1"/>
</dbReference>
<dbReference type="PANTHER" id="PTHR43731">
    <property type="entry name" value="RHOMBOID PROTEASE"/>
    <property type="match status" value="1"/>
</dbReference>
<dbReference type="SUPFAM" id="SSF144091">
    <property type="entry name" value="Rhomboid-like"/>
    <property type="match status" value="1"/>
</dbReference>
<dbReference type="FunFam" id="1.20.1540.10:FF:000027">
    <property type="entry name" value="Rhomboid family intramembrane serine protease"/>
    <property type="match status" value="1"/>
</dbReference>
<feature type="transmembrane region" description="Helical" evidence="8">
    <location>
        <begin position="118"/>
        <end position="136"/>
    </location>
</feature>
<comment type="similarity">
    <text evidence="2">Belongs to the peptidase S54 family.</text>
</comment>
<dbReference type="GO" id="GO:0004252">
    <property type="term" value="F:serine-type endopeptidase activity"/>
    <property type="evidence" value="ECO:0007669"/>
    <property type="project" value="InterPro"/>
</dbReference>
<feature type="compositionally biased region" description="Basic and acidic residues" evidence="7">
    <location>
        <begin position="241"/>
        <end position="252"/>
    </location>
</feature>
<keyword evidence="4" id="KW-0378">Hydrolase</keyword>
<dbReference type="AlphaFoldDB" id="A0A7W6MBQ2"/>
<organism evidence="10 11">
    <name type="scientific">Sulfitobacter noctilucicola</name>
    <dbReference type="NCBI Taxonomy" id="1342301"/>
    <lineage>
        <taxon>Bacteria</taxon>
        <taxon>Pseudomonadati</taxon>
        <taxon>Pseudomonadota</taxon>
        <taxon>Alphaproteobacteria</taxon>
        <taxon>Rhodobacterales</taxon>
        <taxon>Roseobacteraceae</taxon>
        <taxon>Sulfitobacter</taxon>
    </lineage>
</organism>
<evidence type="ECO:0000259" key="9">
    <source>
        <dbReference type="Pfam" id="PF01694"/>
    </source>
</evidence>
<evidence type="ECO:0000256" key="4">
    <source>
        <dbReference type="ARBA" id="ARBA00022801"/>
    </source>
</evidence>
<keyword evidence="3 8" id="KW-0812">Transmembrane</keyword>
<sequence length="266" mass="29323">MTAGGALDPACAIDQRDLMFPIRDHNPSGRVAYVTYVLMALNIGIFLSYVPILSDDRALYEFYNSYALVPARIGEGYGFEGLFTSMFLHGGWMHLAGNMLFLWIFGDNVEEEMGHFKYLLFYLATGAAAGLTQVAIDPSSRIPMVGASGAIAGVMGAYLLLFPKAKVDILIIFIVFFRIFPIPAWIMLMLWFGMQFLGGLGSDPTAGGTAFWAHAGGFVAGLIGALPFWLKRGGVTFWQRTDGHPPHPETKYPRINSSRIPKVKRR</sequence>
<feature type="transmembrane region" description="Helical" evidence="8">
    <location>
        <begin position="142"/>
        <end position="162"/>
    </location>
</feature>
<evidence type="ECO:0000256" key="8">
    <source>
        <dbReference type="SAM" id="Phobius"/>
    </source>
</evidence>
<name>A0A7W6MBQ2_9RHOB</name>
<evidence type="ECO:0000256" key="6">
    <source>
        <dbReference type="ARBA" id="ARBA00023136"/>
    </source>
</evidence>
<keyword evidence="10" id="KW-0645">Protease</keyword>
<feature type="region of interest" description="Disordered" evidence="7">
    <location>
        <begin position="241"/>
        <end position="266"/>
    </location>
</feature>
<protein>
    <submittedName>
        <fullName evidence="10">Membrane associated rhomboid family serine protease</fullName>
    </submittedName>
</protein>
<proteinExistence type="inferred from homology"/>
<evidence type="ECO:0000256" key="7">
    <source>
        <dbReference type="SAM" id="MobiDB-lite"/>
    </source>
</evidence>
<keyword evidence="6 8" id="KW-0472">Membrane</keyword>
<feature type="transmembrane region" description="Helical" evidence="8">
    <location>
        <begin position="31"/>
        <end position="52"/>
    </location>
</feature>
<dbReference type="GO" id="GO:0006508">
    <property type="term" value="P:proteolysis"/>
    <property type="evidence" value="ECO:0007669"/>
    <property type="project" value="UniProtKB-KW"/>
</dbReference>
<dbReference type="InterPro" id="IPR050925">
    <property type="entry name" value="Rhomboid_protease_S54"/>
</dbReference>
<comment type="caution">
    <text evidence="10">The sequence shown here is derived from an EMBL/GenBank/DDBJ whole genome shotgun (WGS) entry which is preliminary data.</text>
</comment>
<feature type="transmembrane region" description="Helical" evidence="8">
    <location>
        <begin position="169"/>
        <end position="191"/>
    </location>
</feature>
<dbReference type="Gene3D" id="1.20.1540.10">
    <property type="entry name" value="Rhomboid-like"/>
    <property type="match status" value="1"/>
</dbReference>
<accession>A0A7W6MBQ2</accession>
<dbReference type="GO" id="GO:0016020">
    <property type="term" value="C:membrane"/>
    <property type="evidence" value="ECO:0007669"/>
    <property type="project" value="UniProtKB-SubCell"/>
</dbReference>
<evidence type="ECO:0000256" key="1">
    <source>
        <dbReference type="ARBA" id="ARBA00004141"/>
    </source>
</evidence>
<feature type="domain" description="Peptidase S54 rhomboid" evidence="9">
    <location>
        <begin position="82"/>
        <end position="226"/>
    </location>
</feature>
<reference evidence="10 11" key="1">
    <citation type="submission" date="2020-08" db="EMBL/GenBank/DDBJ databases">
        <title>Genomic Encyclopedia of Type Strains, Phase IV (KMG-IV): sequencing the most valuable type-strain genomes for metagenomic binning, comparative biology and taxonomic classification.</title>
        <authorList>
            <person name="Goeker M."/>
        </authorList>
    </citation>
    <scope>NUCLEOTIDE SEQUENCE [LARGE SCALE GENOMIC DNA]</scope>
    <source>
        <strain evidence="10 11">DSM 101015</strain>
    </source>
</reference>
<dbReference type="InterPro" id="IPR022764">
    <property type="entry name" value="Peptidase_S54_rhomboid_dom"/>
</dbReference>
<comment type="subcellular location">
    <subcellularLocation>
        <location evidence="1">Membrane</location>
        <topology evidence="1">Multi-pass membrane protein</topology>
    </subcellularLocation>
</comment>
<dbReference type="Proteomes" id="UP000565745">
    <property type="component" value="Unassembled WGS sequence"/>
</dbReference>
<evidence type="ECO:0000313" key="11">
    <source>
        <dbReference type="Proteomes" id="UP000565745"/>
    </source>
</evidence>
<gene>
    <name evidence="10" type="ORF">GGR93_003070</name>
</gene>
<dbReference type="EMBL" id="JACIFU010000004">
    <property type="protein sequence ID" value="MBB4175277.1"/>
    <property type="molecule type" value="Genomic_DNA"/>
</dbReference>
<dbReference type="InterPro" id="IPR035952">
    <property type="entry name" value="Rhomboid-like_sf"/>
</dbReference>
<keyword evidence="11" id="KW-1185">Reference proteome</keyword>
<keyword evidence="5 8" id="KW-1133">Transmembrane helix</keyword>
<feature type="transmembrane region" description="Helical" evidence="8">
    <location>
        <begin position="86"/>
        <end position="106"/>
    </location>
</feature>
<evidence type="ECO:0000256" key="5">
    <source>
        <dbReference type="ARBA" id="ARBA00022989"/>
    </source>
</evidence>
<evidence type="ECO:0000256" key="3">
    <source>
        <dbReference type="ARBA" id="ARBA00022692"/>
    </source>
</evidence>
<evidence type="ECO:0000313" key="10">
    <source>
        <dbReference type="EMBL" id="MBB4175277.1"/>
    </source>
</evidence>